<reference evidence="1 2" key="1">
    <citation type="journal article" date="2018" name="Front. Plant Sci.">
        <title>Red Clover (Trifolium pratense) and Zigzag Clover (T. medium) - A Picture of Genomic Similarities and Differences.</title>
        <authorList>
            <person name="Dluhosova J."/>
            <person name="Istvanek J."/>
            <person name="Nedelnik J."/>
            <person name="Repkova J."/>
        </authorList>
    </citation>
    <scope>NUCLEOTIDE SEQUENCE [LARGE SCALE GENOMIC DNA]</scope>
    <source>
        <strain evidence="2">cv. 10/8</strain>
        <tissue evidence="1">Leaf</tissue>
    </source>
</reference>
<name>A0A392NLR8_9FABA</name>
<protein>
    <submittedName>
        <fullName evidence="1">Uncharacterized protein</fullName>
    </submittedName>
</protein>
<dbReference type="EMBL" id="LXQA010042123">
    <property type="protein sequence ID" value="MCI00069.1"/>
    <property type="molecule type" value="Genomic_DNA"/>
</dbReference>
<organism evidence="1 2">
    <name type="scientific">Trifolium medium</name>
    <dbReference type="NCBI Taxonomy" id="97028"/>
    <lineage>
        <taxon>Eukaryota</taxon>
        <taxon>Viridiplantae</taxon>
        <taxon>Streptophyta</taxon>
        <taxon>Embryophyta</taxon>
        <taxon>Tracheophyta</taxon>
        <taxon>Spermatophyta</taxon>
        <taxon>Magnoliopsida</taxon>
        <taxon>eudicotyledons</taxon>
        <taxon>Gunneridae</taxon>
        <taxon>Pentapetalae</taxon>
        <taxon>rosids</taxon>
        <taxon>fabids</taxon>
        <taxon>Fabales</taxon>
        <taxon>Fabaceae</taxon>
        <taxon>Papilionoideae</taxon>
        <taxon>50 kb inversion clade</taxon>
        <taxon>NPAAA clade</taxon>
        <taxon>Hologalegina</taxon>
        <taxon>IRL clade</taxon>
        <taxon>Trifolieae</taxon>
        <taxon>Trifolium</taxon>
    </lineage>
</organism>
<evidence type="ECO:0000313" key="2">
    <source>
        <dbReference type="Proteomes" id="UP000265520"/>
    </source>
</evidence>
<dbReference type="Proteomes" id="UP000265520">
    <property type="component" value="Unassembled WGS sequence"/>
</dbReference>
<evidence type="ECO:0000313" key="1">
    <source>
        <dbReference type="EMBL" id="MCI00069.1"/>
    </source>
</evidence>
<feature type="non-terminal residue" evidence="1">
    <location>
        <position position="52"/>
    </location>
</feature>
<dbReference type="AlphaFoldDB" id="A0A392NLR8"/>
<proteinExistence type="predicted"/>
<keyword evidence="2" id="KW-1185">Reference proteome</keyword>
<comment type="caution">
    <text evidence="1">The sequence shown here is derived from an EMBL/GenBank/DDBJ whole genome shotgun (WGS) entry which is preliminary data.</text>
</comment>
<sequence length="52" mass="5877">MEVEEAESESEESKESIPQISFPLNNLHSFILILNYLNCAGADADFVPYRKS</sequence>
<accession>A0A392NLR8</accession>